<dbReference type="AlphaFoldDB" id="A0A9D4QWC7"/>
<evidence type="ECO:0000313" key="1">
    <source>
        <dbReference type="EMBL" id="KAH3845147.1"/>
    </source>
</evidence>
<name>A0A9D4QWC7_DREPO</name>
<gene>
    <name evidence="1" type="ORF">DPMN_087420</name>
</gene>
<protein>
    <submittedName>
        <fullName evidence="1">Uncharacterized protein</fullName>
    </submittedName>
</protein>
<accession>A0A9D4QWC7</accession>
<reference evidence="1" key="1">
    <citation type="journal article" date="2019" name="bioRxiv">
        <title>The Genome of the Zebra Mussel, Dreissena polymorpha: A Resource for Invasive Species Research.</title>
        <authorList>
            <person name="McCartney M.A."/>
            <person name="Auch B."/>
            <person name="Kono T."/>
            <person name="Mallez S."/>
            <person name="Zhang Y."/>
            <person name="Obille A."/>
            <person name="Becker A."/>
            <person name="Abrahante J.E."/>
            <person name="Garbe J."/>
            <person name="Badalamenti J.P."/>
            <person name="Herman A."/>
            <person name="Mangelson H."/>
            <person name="Liachko I."/>
            <person name="Sullivan S."/>
            <person name="Sone E.D."/>
            <person name="Koren S."/>
            <person name="Silverstein K.A.T."/>
            <person name="Beckman K.B."/>
            <person name="Gohl D.M."/>
        </authorList>
    </citation>
    <scope>NUCLEOTIDE SEQUENCE</scope>
    <source>
        <strain evidence="1">Duluth1</strain>
        <tissue evidence="1">Whole animal</tissue>
    </source>
</reference>
<evidence type="ECO:0000313" key="2">
    <source>
        <dbReference type="Proteomes" id="UP000828390"/>
    </source>
</evidence>
<dbReference type="EMBL" id="JAIWYP010000003">
    <property type="protein sequence ID" value="KAH3845147.1"/>
    <property type="molecule type" value="Genomic_DNA"/>
</dbReference>
<comment type="caution">
    <text evidence="1">The sequence shown here is derived from an EMBL/GenBank/DDBJ whole genome shotgun (WGS) entry which is preliminary data.</text>
</comment>
<organism evidence="1 2">
    <name type="scientific">Dreissena polymorpha</name>
    <name type="common">Zebra mussel</name>
    <name type="synonym">Mytilus polymorpha</name>
    <dbReference type="NCBI Taxonomy" id="45954"/>
    <lineage>
        <taxon>Eukaryota</taxon>
        <taxon>Metazoa</taxon>
        <taxon>Spiralia</taxon>
        <taxon>Lophotrochozoa</taxon>
        <taxon>Mollusca</taxon>
        <taxon>Bivalvia</taxon>
        <taxon>Autobranchia</taxon>
        <taxon>Heteroconchia</taxon>
        <taxon>Euheterodonta</taxon>
        <taxon>Imparidentia</taxon>
        <taxon>Neoheterodontei</taxon>
        <taxon>Myida</taxon>
        <taxon>Dreissenoidea</taxon>
        <taxon>Dreissenidae</taxon>
        <taxon>Dreissena</taxon>
    </lineage>
</organism>
<dbReference type="Proteomes" id="UP000828390">
    <property type="component" value="Unassembled WGS sequence"/>
</dbReference>
<keyword evidence="2" id="KW-1185">Reference proteome</keyword>
<proteinExistence type="predicted"/>
<reference evidence="1" key="2">
    <citation type="submission" date="2020-11" db="EMBL/GenBank/DDBJ databases">
        <authorList>
            <person name="McCartney M.A."/>
            <person name="Auch B."/>
            <person name="Kono T."/>
            <person name="Mallez S."/>
            <person name="Becker A."/>
            <person name="Gohl D.M."/>
            <person name="Silverstein K.A.T."/>
            <person name="Koren S."/>
            <person name="Bechman K.B."/>
            <person name="Herman A."/>
            <person name="Abrahante J.E."/>
            <person name="Garbe J."/>
        </authorList>
    </citation>
    <scope>NUCLEOTIDE SEQUENCE</scope>
    <source>
        <strain evidence="1">Duluth1</strain>
        <tissue evidence="1">Whole animal</tissue>
    </source>
</reference>
<sequence>MRMPPEMFDEILTGVGQRITKQRNNYRLPIEPGMKLAIVLRLLVSGSKYRDMRFG</sequence>